<dbReference type="InterPro" id="IPR002109">
    <property type="entry name" value="Glutaredoxin"/>
</dbReference>
<feature type="domain" description="Glutaredoxin" evidence="2">
    <location>
        <begin position="26"/>
        <end position="85"/>
    </location>
</feature>
<accession>R4Z658</accession>
<dbReference type="InterPro" id="IPR036249">
    <property type="entry name" value="Thioredoxin-like_sf"/>
</dbReference>
<dbReference type="Gene3D" id="3.40.30.10">
    <property type="entry name" value="Glutaredoxin"/>
    <property type="match status" value="1"/>
</dbReference>
<dbReference type="EMBL" id="CANL01000029">
    <property type="protein sequence ID" value="CCM64247.1"/>
    <property type="molecule type" value="Genomic_DNA"/>
</dbReference>
<evidence type="ECO:0000259" key="2">
    <source>
        <dbReference type="Pfam" id="PF00462"/>
    </source>
</evidence>
<dbReference type="eggNOG" id="COG0695">
    <property type="taxonomic scope" value="Bacteria"/>
</dbReference>
<dbReference type="HOGENOM" id="CLU_026126_11_0_11"/>
<dbReference type="OrthoDB" id="8991911at2"/>
<evidence type="ECO:0000256" key="1">
    <source>
        <dbReference type="SAM" id="MobiDB-lite"/>
    </source>
</evidence>
<organism evidence="3 4">
    <name type="scientific">Candidatus Neomicrothrix parvicella RN1</name>
    <dbReference type="NCBI Taxonomy" id="1229780"/>
    <lineage>
        <taxon>Bacteria</taxon>
        <taxon>Bacillati</taxon>
        <taxon>Actinomycetota</taxon>
        <taxon>Acidimicrobiia</taxon>
        <taxon>Acidimicrobiales</taxon>
        <taxon>Microthrixaceae</taxon>
        <taxon>Candidatus Neomicrothrix</taxon>
    </lineage>
</organism>
<reference evidence="3 4" key="1">
    <citation type="journal article" date="2013" name="ISME J.">
        <title>Metabolic model for the filamentous 'Candidatus Microthrix parvicella' based on genomic and metagenomic analyses.</title>
        <authorList>
            <person name="Jon McIlroy S."/>
            <person name="Kristiansen R."/>
            <person name="Albertsen M."/>
            <person name="Michael Karst S."/>
            <person name="Rossetti S."/>
            <person name="Lund Nielsen J."/>
            <person name="Tandoi V."/>
            <person name="James Seviour R."/>
            <person name="Nielsen P.H."/>
        </authorList>
    </citation>
    <scope>NUCLEOTIDE SEQUENCE [LARGE SCALE GENOMIC DNA]</scope>
    <source>
        <strain evidence="3 4">RN1</strain>
    </source>
</reference>
<dbReference type="AlphaFoldDB" id="R4Z658"/>
<dbReference type="Proteomes" id="UP000018291">
    <property type="component" value="Unassembled WGS sequence"/>
</dbReference>
<gene>
    <name evidence="3" type="ORF">BN381_350107</name>
</gene>
<proteinExistence type="predicted"/>
<evidence type="ECO:0000313" key="3">
    <source>
        <dbReference type="EMBL" id="CCM64247.1"/>
    </source>
</evidence>
<dbReference type="STRING" id="1229780.BN381_350107"/>
<dbReference type="PROSITE" id="PS51354">
    <property type="entry name" value="GLUTAREDOXIN_2"/>
    <property type="match status" value="1"/>
</dbReference>
<comment type="caution">
    <text evidence="3">The sequence shown here is derived from an EMBL/GenBank/DDBJ whole genome shotgun (WGS) entry which is preliminary data.</text>
</comment>
<dbReference type="RefSeq" id="WP_012228023.1">
    <property type="nucleotide sequence ID" value="NZ_HG422565.1"/>
</dbReference>
<dbReference type="Pfam" id="PF00462">
    <property type="entry name" value="Glutaredoxin"/>
    <property type="match status" value="1"/>
</dbReference>
<name>R4Z658_9ACTN</name>
<protein>
    <recommendedName>
        <fullName evidence="2">Glutaredoxin domain-containing protein</fullName>
    </recommendedName>
</protein>
<feature type="region of interest" description="Disordered" evidence="1">
    <location>
        <begin position="1"/>
        <end position="20"/>
    </location>
</feature>
<dbReference type="SUPFAM" id="SSF52833">
    <property type="entry name" value="Thioredoxin-like"/>
    <property type="match status" value="1"/>
</dbReference>
<evidence type="ECO:0000313" key="4">
    <source>
        <dbReference type="Proteomes" id="UP000018291"/>
    </source>
</evidence>
<sequence>MSDHHPPHAEAQSQDPAEVDDTERFVEFYWRPGCPFCMSLKHGLARAGIEMLPFNIWDDQRAADTVRSAAGGNETVPTVGFGGDFLVNPRPAEVLNLIATHDPEWAAELLGAETSKRRWFKRG</sequence>
<keyword evidence="4" id="KW-1185">Reference proteome</keyword>